<dbReference type="InterPro" id="IPR011335">
    <property type="entry name" value="Restrct_endonuc-II-like"/>
</dbReference>
<keyword evidence="2" id="KW-0378">Hydrolase</keyword>
<evidence type="ECO:0000259" key="1">
    <source>
        <dbReference type="Pfam" id="PF05685"/>
    </source>
</evidence>
<evidence type="ECO:0000313" key="3">
    <source>
        <dbReference type="Proteomes" id="UP000261023"/>
    </source>
</evidence>
<dbReference type="GO" id="GO:0004519">
    <property type="term" value="F:endonuclease activity"/>
    <property type="evidence" value="ECO:0007669"/>
    <property type="project" value="UniProtKB-KW"/>
</dbReference>
<dbReference type="EMBL" id="QTJW01000017">
    <property type="protein sequence ID" value="RGD68373.1"/>
    <property type="molecule type" value="Genomic_DNA"/>
</dbReference>
<proteinExistence type="predicted"/>
<accession>A0A3E3DGJ8</accession>
<dbReference type="PANTHER" id="PTHR34107">
    <property type="entry name" value="SLL0198 PROTEIN-RELATED"/>
    <property type="match status" value="1"/>
</dbReference>
<dbReference type="CDD" id="cd06260">
    <property type="entry name" value="DUF820-like"/>
    <property type="match status" value="1"/>
</dbReference>
<dbReference type="OrthoDB" id="9808428at2"/>
<dbReference type="InterPro" id="IPR012296">
    <property type="entry name" value="Nuclease_put_TT1808"/>
</dbReference>
<dbReference type="SUPFAM" id="SSF52980">
    <property type="entry name" value="Restriction endonuclease-like"/>
    <property type="match status" value="1"/>
</dbReference>
<dbReference type="AlphaFoldDB" id="A0A3E3DGJ8"/>
<sequence>MALANTREYTIEDIYSLPDGQRAELIDGEMYMMAPPNRRHQDISMALSHKIKDYILSNKGECAVYAAPFAVFLNEDNKNYVEPDLSVICDREKLTDEGCNGAPDWVIEIVSNSSRQMDYMRKLFKYRSAGVREYWIADPMKNRITVYNFEAGTTEEYQMQDTIPVGIFEGLWIDFAQII</sequence>
<keyword evidence="2" id="KW-0255">Endonuclease</keyword>
<feature type="domain" description="Putative restriction endonuclease" evidence="1">
    <location>
        <begin position="12"/>
        <end position="174"/>
    </location>
</feature>
<dbReference type="Proteomes" id="UP000261023">
    <property type="component" value="Unassembled WGS sequence"/>
</dbReference>
<comment type="caution">
    <text evidence="2">The sequence shown here is derived from an EMBL/GenBank/DDBJ whole genome shotgun (WGS) entry which is preliminary data.</text>
</comment>
<name>A0A3E3DGJ8_9FIRM</name>
<dbReference type="InterPro" id="IPR008538">
    <property type="entry name" value="Uma2"/>
</dbReference>
<dbReference type="Pfam" id="PF05685">
    <property type="entry name" value="Uma2"/>
    <property type="match status" value="1"/>
</dbReference>
<dbReference type="RefSeq" id="WP_025530236.1">
    <property type="nucleotide sequence ID" value="NZ_QTJW01000017.1"/>
</dbReference>
<organism evidence="2 3">
    <name type="scientific">Hungatella hathewayi</name>
    <dbReference type="NCBI Taxonomy" id="154046"/>
    <lineage>
        <taxon>Bacteria</taxon>
        <taxon>Bacillati</taxon>
        <taxon>Bacillota</taxon>
        <taxon>Clostridia</taxon>
        <taxon>Lachnospirales</taxon>
        <taxon>Lachnospiraceae</taxon>
        <taxon>Hungatella</taxon>
    </lineage>
</organism>
<gene>
    <name evidence="2" type="ORF">DWX31_22980</name>
</gene>
<protein>
    <submittedName>
        <fullName evidence="2">Uma2 family endonuclease</fullName>
    </submittedName>
</protein>
<reference evidence="2 3" key="1">
    <citation type="submission" date="2018-08" db="EMBL/GenBank/DDBJ databases">
        <title>A genome reference for cultivated species of the human gut microbiota.</title>
        <authorList>
            <person name="Zou Y."/>
            <person name="Xue W."/>
            <person name="Luo G."/>
        </authorList>
    </citation>
    <scope>NUCLEOTIDE SEQUENCE [LARGE SCALE GENOMIC DNA]</scope>
    <source>
        <strain evidence="2 3">AF19-13AC</strain>
    </source>
</reference>
<keyword evidence="2" id="KW-0540">Nuclease</keyword>
<dbReference type="PANTHER" id="PTHR34107:SF4">
    <property type="entry name" value="SLL1222 PROTEIN"/>
    <property type="match status" value="1"/>
</dbReference>
<dbReference type="Gene3D" id="3.90.1570.10">
    <property type="entry name" value="tt1808, chain A"/>
    <property type="match status" value="1"/>
</dbReference>
<evidence type="ECO:0000313" key="2">
    <source>
        <dbReference type="EMBL" id="RGD68373.1"/>
    </source>
</evidence>